<dbReference type="SUPFAM" id="SSF54631">
    <property type="entry name" value="CBS-domain pair"/>
    <property type="match status" value="1"/>
</dbReference>
<evidence type="ECO:0000256" key="1">
    <source>
        <dbReference type="ARBA" id="ARBA00004651"/>
    </source>
</evidence>
<evidence type="ECO:0000256" key="11">
    <source>
        <dbReference type="SAM" id="Phobius"/>
    </source>
</evidence>
<reference evidence="14 15" key="1">
    <citation type="submission" date="2018-05" db="EMBL/GenBank/DDBJ databases">
        <title>A metagenomic window into the 2 km-deep terrestrial subsurface aquifer revealed taxonomically and functionally diverse microbial community comprising novel uncultured bacterial lineages.</title>
        <authorList>
            <person name="Kadnikov V.V."/>
            <person name="Mardanov A.V."/>
            <person name="Beletsky A.V."/>
            <person name="Banks D."/>
            <person name="Pimenov N.V."/>
            <person name="Frank Y.A."/>
            <person name="Karnachuk O.V."/>
            <person name="Ravin N.V."/>
        </authorList>
    </citation>
    <scope>NUCLEOTIDE SEQUENCE [LARGE SCALE GENOMIC DNA]</scope>
    <source>
        <strain evidence="14">BY5</strain>
    </source>
</reference>
<dbReference type="PANTHER" id="PTHR22777:SF32">
    <property type="entry name" value="UPF0053 INNER MEMBRANE PROTEIN YFJD"/>
    <property type="match status" value="1"/>
</dbReference>
<organism evidence="14 15">
    <name type="scientific">Candidatus Ozemobacter sibiricus</name>
    <dbReference type="NCBI Taxonomy" id="2268124"/>
    <lineage>
        <taxon>Bacteria</taxon>
        <taxon>Candidatus Ozemobacteria</taxon>
        <taxon>Candidatus Ozemobacterales</taxon>
        <taxon>Candidatus Ozemobacteraceae</taxon>
        <taxon>Candidatus Ozemobacter</taxon>
    </lineage>
</organism>
<keyword evidence="4 10" id="KW-0812">Transmembrane</keyword>
<gene>
    <name evidence="14" type="ORF">OZSIB_4160</name>
</gene>
<keyword evidence="7 9" id="KW-0129">CBS domain</keyword>
<dbReference type="PROSITE" id="PS51846">
    <property type="entry name" value="CNNM"/>
    <property type="match status" value="1"/>
</dbReference>
<dbReference type="InterPro" id="IPR016169">
    <property type="entry name" value="FAD-bd_PCMH_sub2"/>
</dbReference>
<sequence length="431" mass="47491">MQGEDRPPVTTLVSGGLTLVALALVALFAGAETGLVSLDVQTLRQRVKGGGRPAERQLLEFARNPERFLALTLIGINMSLVVATSLFSELVAGFEPVVTSLATSGLSVFIFVVCELLPKTAFASRPLELSVRFLPLFRLFDRLLALPIQVVAGLTRWFMDTLKIGGEKRKRTISREELLILLSAGAASGAIRERPHRMARGIIGLKQRSVCEIMKPRVALVALEVSTSLAQARKVFAETGYSRIPVYEGNVDHVVGVVYFKDLYLKASEGTSLRDLLSRPEIVPEMGNAFELFQRMRRHNFQAAVVLDEFGSTTGFITLEDLLEEVVGEIEDELDDSPAELKVQADGTVLARTEVNLARFCEETGIELTETENINTLNGFILARLGRIPQAGECLLLEGHRFEILQADMKRTILVKVHIPHETERSASSPR</sequence>
<name>A0A367ZNI5_9BACT</name>
<evidence type="ECO:0000259" key="13">
    <source>
        <dbReference type="PROSITE" id="PS51846"/>
    </source>
</evidence>
<evidence type="ECO:0000256" key="3">
    <source>
        <dbReference type="ARBA" id="ARBA00022475"/>
    </source>
</evidence>
<evidence type="ECO:0000259" key="12">
    <source>
        <dbReference type="PROSITE" id="PS51371"/>
    </source>
</evidence>
<dbReference type="Gene3D" id="3.30.465.10">
    <property type="match status" value="1"/>
</dbReference>
<evidence type="ECO:0000256" key="10">
    <source>
        <dbReference type="PROSITE-ProRule" id="PRU01193"/>
    </source>
</evidence>
<keyword evidence="8 10" id="KW-0472">Membrane</keyword>
<dbReference type="SMART" id="SM00116">
    <property type="entry name" value="CBS"/>
    <property type="match status" value="2"/>
</dbReference>
<feature type="transmembrane region" description="Helical" evidence="11">
    <location>
        <begin position="68"/>
        <end position="91"/>
    </location>
</feature>
<dbReference type="InterPro" id="IPR000644">
    <property type="entry name" value="CBS_dom"/>
</dbReference>
<feature type="transmembrane region" description="Helical" evidence="11">
    <location>
        <begin position="97"/>
        <end position="118"/>
    </location>
</feature>
<comment type="subcellular location">
    <subcellularLocation>
        <location evidence="1">Cell membrane</location>
        <topology evidence="1">Multi-pass membrane protein</topology>
    </subcellularLocation>
</comment>
<evidence type="ECO:0000256" key="9">
    <source>
        <dbReference type="PROSITE-ProRule" id="PRU00703"/>
    </source>
</evidence>
<dbReference type="InterPro" id="IPR046342">
    <property type="entry name" value="CBS_dom_sf"/>
</dbReference>
<evidence type="ECO:0000256" key="4">
    <source>
        <dbReference type="ARBA" id="ARBA00022692"/>
    </source>
</evidence>
<dbReference type="Gene3D" id="3.10.580.10">
    <property type="entry name" value="CBS-domain"/>
    <property type="match status" value="1"/>
</dbReference>
<evidence type="ECO:0000256" key="7">
    <source>
        <dbReference type="ARBA" id="ARBA00023122"/>
    </source>
</evidence>
<dbReference type="InterPro" id="IPR005170">
    <property type="entry name" value="Transptr-assoc_dom"/>
</dbReference>
<dbReference type="GO" id="GO:0050660">
    <property type="term" value="F:flavin adenine dinucleotide binding"/>
    <property type="evidence" value="ECO:0007669"/>
    <property type="project" value="InterPro"/>
</dbReference>
<dbReference type="GO" id="GO:0005886">
    <property type="term" value="C:plasma membrane"/>
    <property type="evidence" value="ECO:0007669"/>
    <property type="project" value="UniProtKB-SubCell"/>
</dbReference>
<evidence type="ECO:0000313" key="15">
    <source>
        <dbReference type="Proteomes" id="UP000252355"/>
    </source>
</evidence>
<feature type="transmembrane region" description="Helical" evidence="11">
    <location>
        <begin position="12"/>
        <end position="38"/>
    </location>
</feature>
<evidence type="ECO:0000313" key="14">
    <source>
        <dbReference type="EMBL" id="RCK79688.1"/>
    </source>
</evidence>
<dbReference type="CDD" id="cd04590">
    <property type="entry name" value="CBS_pair_CorC_HlyC_assoc"/>
    <property type="match status" value="1"/>
</dbReference>
<proteinExistence type="inferred from homology"/>
<dbReference type="Pfam" id="PF00571">
    <property type="entry name" value="CBS"/>
    <property type="match status" value="2"/>
</dbReference>
<keyword evidence="5" id="KW-0677">Repeat</keyword>
<dbReference type="AlphaFoldDB" id="A0A367ZNI5"/>
<dbReference type="PANTHER" id="PTHR22777">
    <property type="entry name" value="HEMOLYSIN-RELATED"/>
    <property type="match status" value="1"/>
</dbReference>
<dbReference type="InterPro" id="IPR002550">
    <property type="entry name" value="CNNM"/>
</dbReference>
<dbReference type="SMART" id="SM01091">
    <property type="entry name" value="CorC_HlyC"/>
    <property type="match status" value="1"/>
</dbReference>
<evidence type="ECO:0000256" key="6">
    <source>
        <dbReference type="ARBA" id="ARBA00022989"/>
    </source>
</evidence>
<dbReference type="Pfam" id="PF03471">
    <property type="entry name" value="CorC_HlyC"/>
    <property type="match status" value="1"/>
</dbReference>
<evidence type="ECO:0000256" key="2">
    <source>
        <dbReference type="ARBA" id="ARBA00006337"/>
    </source>
</evidence>
<dbReference type="SUPFAM" id="SSF56176">
    <property type="entry name" value="FAD-binding/transporter-associated domain-like"/>
    <property type="match status" value="1"/>
</dbReference>
<evidence type="ECO:0000256" key="8">
    <source>
        <dbReference type="ARBA" id="ARBA00023136"/>
    </source>
</evidence>
<comment type="caution">
    <text evidence="14">The sequence shown here is derived from an EMBL/GenBank/DDBJ whole genome shotgun (WGS) entry which is preliminary data.</text>
</comment>
<dbReference type="PROSITE" id="PS51371">
    <property type="entry name" value="CBS"/>
    <property type="match status" value="2"/>
</dbReference>
<comment type="similarity">
    <text evidence="2">Belongs to the UPF0053 family.</text>
</comment>
<evidence type="ECO:0000256" key="5">
    <source>
        <dbReference type="ARBA" id="ARBA00022737"/>
    </source>
</evidence>
<feature type="domain" description="CNNM transmembrane" evidence="13">
    <location>
        <begin position="7"/>
        <end position="195"/>
    </location>
</feature>
<dbReference type="Pfam" id="PF01595">
    <property type="entry name" value="CNNM"/>
    <property type="match status" value="1"/>
</dbReference>
<dbReference type="EMBL" id="QOQW01000011">
    <property type="protein sequence ID" value="RCK79688.1"/>
    <property type="molecule type" value="Genomic_DNA"/>
</dbReference>
<keyword evidence="6 10" id="KW-1133">Transmembrane helix</keyword>
<protein>
    <submittedName>
        <fullName evidence="14">Magnesium and cobalt efflux protein CorC</fullName>
    </submittedName>
</protein>
<dbReference type="InterPro" id="IPR044751">
    <property type="entry name" value="Ion_transp-like_CBS"/>
</dbReference>
<accession>A0A367ZNI5</accession>
<feature type="domain" description="CBS" evidence="12">
    <location>
        <begin position="276"/>
        <end position="333"/>
    </location>
</feature>
<keyword evidence="3" id="KW-1003">Cell membrane</keyword>
<dbReference type="Proteomes" id="UP000252355">
    <property type="component" value="Unassembled WGS sequence"/>
</dbReference>
<dbReference type="InterPro" id="IPR036318">
    <property type="entry name" value="FAD-bd_PCMH-like_sf"/>
</dbReference>
<feature type="domain" description="CBS" evidence="12">
    <location>
        <begin position="214"/>
        <end position="273"/>
    </location>
</feature>